<dbReference type="SUPFAM" id="SSF48452">
    <property type="entry name" value="TPR-like"/>
    <property type="match status" value="1"/>
</dbReference>
<dbReference type="Pfam" id="PF00515">
    <property type="entry name" value="TPR_1"/>
    <property type="match status" value="1"/>
</dbReference>
<protein>
    <submittedName>
        <fullName evidence="2">Tetratricopeptide repeat-containing protein</fullName>
    </submittedName>
</protein>
<name>A0A1Y6BHU3_9BACT</name>
<accession>A0A1Y6BHU3</accession>
<gene>
    <name evidence="2" type="ORF">SAMN06296036_105170</name>
</gene>
<dbReference type="PROSITE" id="PS50293">
    <property type="entry name" value="TPR_REGION"/>
    <property type="match status" value="1"/>
</dbReference>
<dbReference type="EMBL" id="FWZT01000005">
    <property type="protein sequence ID" value="SMF12493.1"/>
    <property type="molecule type" value="Genomic_DNA"/>
</dbReference>
<dbReference type="InterPro" id="IPR011990">
    <property type="entry name" value="TPR-like_helical_dom_sf"/>
</dbReference>
<dbReference type="SMART" id="SM00028">
    <property type="entry name" value="TPR"/>
    <property type="match status" value="2"/>
</dbReference>
<evidence type="ECO:0000313" key="2">
    <source>
        <dbReference type="EMBL" id="SMF12493.1"/>
    </source>
</evidence>
<reference evidence="3" key="1">
    <citation type="submission" date="2017-04" db="EMBL/GenBank/DDBJ databases">
        <authorList>
            <person name="Varghese N."/>
            <person name="Submissions S."/>
        </authorList>
    </citation>
    <scope>NUCLEOTIDE SEQUENCE [LARGE SCALE GENOMIC DNA]</scope>
    <source>
        <strain evidence="3">RKEM611</strain>
    </source>
</reference>
<evidence type="ECO:0000256" key="1">
    <source>
        <dbReference type="PROSITE-ProRule" id="PRU00339"/>
    </source>
</evidence>
<organism evidence="2 3">
    <name type="scientific">Pseudobacteriovorax antillogorgiicola</name>
    <dbReference type="NCBI Taxonomy" id="1513793"/>
    <lineage>
        <taxon>Bacteria</taxon>
        <taxon>Pseudomonadati</taxon>
        <taxon>Bdellovibrionota</taxon>
        <taxon>Oligoflexia</taxon>
        <taxon>Oligoflexales</taxon>
        <taxon>Pseudobacteriovoracaceae</taxon>
        <taxon>Pseudobacteriovorax</taxon>
    </lineage>
</organism>
<dbReference type="Pfam" id="PF13174">
    <property type="entry name" value="TPR_6"/>
    <property type="match status" value="1"/>
</dbReference>
<evidence type="ECO:0000313" key="3">
    <source>
        <dbReference type="Proteomes" id="UP000192907"/>
    </source>
</evidence>
<dbReference type="STRING" id="1513793.SAMN06296036_105170"/>
<dbReference type="Gene3D" id="1.25.40.10">
    <property type="entry name" value="Tetratricopeptide repeat domain"/>
    <property type="match status" value="1"/>
</dbReference>
<feature type="repeat" description="TPR" evidence="1">
    <location>
        <begin position="69"/>
        <end position="102"/>
    </location>
</feature>
<keyword evidence="1" id="KW-0802">TPR repeat</keyword>
<dbReference type="Proteomes" id="UP000192907">
    <property type="component" value="Unassembled WGS sequence"/>
</dbReference>
<sequence length="151" mass="16569">MRRLILLTGLTCFLLGASGDNPAPVAKPTTARPSQAKAGLEEVQALVDAGKYKLAIRKGLKIGKKAKDAKAYNLVGYSYRQLGRYKKAIKAYKIALRIDPTLSIAKEYLAIAYLKQGDAKQAKKIYKVLKSENPKLAKMVKFEAEKLGISL</sequence>
<dbReference type="InterPro" id="IPR019734">
    <property type="entry name" value="TPR_rpt"/>
</dbReference>
<dbReference type="PROSITE" id="PS50005">
    <property type="entry name" value="TPR"/>
    <property type="match status" value="1"/>
</dbReference>
<proteinExistence type="predicted"/>
<keyword evidence="3" id="KW-1185">Reference proteome</keyword>
<dbReference type="AlphaFoldDB" id="A0A1Y6BHU3"/>
<dbReference type="RefSeq" id="WP_159455244.1">
    <property type="nucleotide sequence ID" value="NZ_FWZT01000005.1"/>
</dbReference>